<feature type="compositionally biased region" description="Basic and acidic residues" evidence="1">
    <location>
        <begin position="1"/>
        <end position="49"/>
    </location>
</feature>
<dbReference type="EMBL" id="AP025523">
    <property type="protein sequence ID" value="BDE08095.1"/>
    <property type="molecule type" value="Genomic_DNA"/>
</dbReference>
<protein>
    <submittedName>
        <fullName evidence="2">Uncharacterized protein</fullName>
    </submittedName>
</protein>
<feature type="compositionally biased region" description="Basic and acidic residues" evidence="1">
    <location>
        <begin position="58"/>
        <end position="84"/>
    </location>
</feature>
<dbReference type="KEGG" id="vab:WPS_33710"/>
<organism evidence="2 3">
    <name type="scientific">Vulcanimicrobium alpinum</name>
    <dbReference type="NCBI Taxonomy" id="3016050"/>
    <lineage>
        <taxon>Bacteria</taxon>
        <taxon>Bacillati</taxon>
        <taxon>Vulcanimicrobiota</taxon>
        <taxon>Vulcanimicrobiia</taxon>
        <taxon>Vulcanimicrobiales</taxon>
        <taxon>Vulcanimicrobiaceae</taxon>
        <taxon>Vulcanimicrobium</taxon>
    </lineage>
</organism>
<accession>A0AAN1Y003</accession>
<name>A0AAN1Y003_UNVUL</name>
<proteinExistence type="predicted"/>
<dbReference type="Proteomes" id="UP001317532">
    <property type="component" value="Chromosome"/>
</dbReference>
<evidence type="ECO:0000313" key="3">
    <source>
        <dbReference type="Proteomes" id="UP001317532"/>
    </source>
</evidence>
<sequence>MDRRDIRDERIDTVRDDVVDERERARDHDHDHDHHHDKNAHQKHVDDGTAKAPTDGHLFSDDAKKVGGESKELWREATGKEKGR</sequence>
<reference evidence="2 3" key="1">
    <citation type="journal article" date="2022" name="ISME Commun">
        <title>Vulcanimicrobium alpinus gen. nov. sp. nov., the first cultivated representative of the candidate phylum 'Eremiobacterota', is a metabolically versatile aerobic anoxygenic phototroph.</title>
        <authorList>
            <person name="Yabe S."/>
            <person name="Muto K."/>
            <person name="Abe K."/>
            <person name="Yokota A."/>
            <person name="Staudigel H."/>
            <person name="Tebo B.M."/>
        </authorList>
    </citation>
    <scope>NUCLEOTIDE SEQUENCE [LARGE SCALE GENOMIC DNA]</scope>
    <source>
        <strain evidence="2 3">WC8-2</strain>
    </source>
</reference>
<dbReference type="AlphaFoldDB" id="A0AAN1Y003"/>
<evidence type="ECO:0000256" key="1">
    <source>
        <dbReference type="SAM" id="MobiDB-lite"/>
    </source>
</evidence>
<keyword evidence="3" id="KW-1185">Reference proteome</keyword>
<gene>
    <name evidence="2" type="ORF">WPS_33710</name>
</gene>
<evidence type="ECO:0000313" key="2">
    <source>
        <dbReference type="EMBL" id="BDE08095.1"/>
    </source>
</evidence>
<feature type="region of interest" description="Disordered" evidence="1">
    <location>
        <begin position="1"/>
        <end position="84"/>
    </location>
</feature>